<accession>A0A0V0QQN5</accession>
<protein>
    <submittedName>
        <fullName evidence="2">NUDIX hydrolase domain protein</fullName>
    </submittedName>
</protein>
<dbReference type="PANTHER" id="PTHR10885:SF0">
    <property type="entry name" value="ISOPENTENYL-DIPHOSPHATE DELTA-ISOMERASE"/>
    <property type="match status" value="1"/>
</dbReference>
<dbReference type="OMA" id="TFRIFCH"/>
<dbReference type="InterPro" id="IPR015797">
    <property type="entry name" value="NUDIX_hydrolase-like_dom_sf"/>
</dbReference>
<sequence>MREKNLFHRASFIILKNDKNQIYCHLRHKNKKWAPHHWTVCFGGVVGEGENYQSNAEKELLEEAGIKAPLKEISTFCYSEEGKNRVWGMIFEVKYNGKLKLQEEECEEYKLMTIPEIEADMTKNKWAEDAAEALKSYLIYLQENNLEY</sequence>
<name>A0A0V0QQN5_PSEPJ</name>
<dbReference type="GO" id="GO:0016787">
    <property type="term" value="F:hydrolase activity"/>
    <property type="evidence" value="ECO:0007669"/>
    <property type="project" value="UniProtKB-KW"/>
</dbReference>
<dbReference type="CDD" id="cd04697">
    <property type="entry name" value="NUDIX_Hydrolase"/>
    <property type="match status" value="1"/>
</dbReference>
<evidence type="ECO:0000313" key="3">
    <source>
        <dbReference type="Proteomes" id="UP000054937"/>
    </source>
</evidence>
<dbReference type="PANTHER" id="PTHR10885">
    <property type="entry name" value="ISOPENTENYL-DIPHOSPHATE DELTA-ISOMERASE"/>
    <property type="match status" value="1"/>
</dbReference>
<dbReference type="SUPFAM" id="SSF55811">
    <property type="entry name" value="Nudix"/>
    <property type="match status" value="1"/>
</dbReference>
<dbReference type="Proteomes" id="UP000054937">
    <property type="component" value="Unassembled WGS sequence"/>
</dbReference>
<evidence type="ECO:0000259" key="1">
    <source>
        <dbReference type="PROSITE" id="PS51462"/>
    </source>
</evidence>
<evidence type="ECO:0000313" key="2">
    <source>
        <dbReference type="EMBL" id="KRX04346.1"/>
    </source>
</evidence>
<dbReference type="AlphaFoldDB" id="A0A0V0QQN5"/>
<organism evidence="2 3">
    <name type="scientific">Pseudocohnilembus persalinus</name>
    <name type="common">Ciliate</name>
    <dbReference type="NCBI Taxonomy" id="266149"/>
    <lineage>
        <taxon>Eukaryota</taxon>
        <taxon>Sar</taxon>
        <taxon>Alveolata</taxon>
        <taxon>Ciliophora</taxon>
        <taxon>Intramacronucleata</taxon>
        <taxon>Oligohymenophorea</taxon>
        <taxon>Scuticociliatia</taxon>
        <taxon>Philasterida</taxon>
        <taxon>Pseudocohnilembidae</taxon>
        <taxon>Pseudocohnilembus</taxon>
    </lineage>
</organism>
<dbReference type="Pfam" id="PF00293">
    <property type="entry name" value="NUDIX"/>
    <property type="match status" value="1"/>
</dbReference>
<dbReference type="Gene3D" id="3.90.79.10">
    <property type="entry name" value="Nucleoside Triphosphate Pyrophosphohydrolase"/>
    <property type="match status" value="1"/>
</dbReference>
<reference evidence="2 3" key="1">
    <citation type="journal article" date="2015" name="Sci. Rep.">
        <title>Genome of the facultative scuticociliatosis pathogen Pseudocohnilembus persalinus provides insight into its virulence through horizontal gene transfer.</title>
        <authorList>
            <person name="Xiong J."/>
            <person name="Wang G."/>
            <person name="Cheng J."/>
            <person name="Tian M."/>
            <person name="Pan X."/>
            <person name="Warren A."/>
            <person name="Jiang C."/>
            <person name="Yuan D."/>
            <person name="Miao W."/>
        </authorList>
    </citation>
    <scope>NUCLEOTIDE SEQUENCE [LARGE SCALE GENOMIC DNA]</scope>
    <source>
        <strain evidence="2">36N120E</strain>
    </source>
</reference>
<keyword evidence="3" id="KW-1185">Reference proteome</keyword>
<feature type="domain" description="Nudix hydrolase" evidence="1">
    <location>
        <begin position="6"/>
        <end position="134"/>
    </location>
</feature>
<dbReference type="InParanoid" id="A0A0V0QQN5"/>
<dbReference type="PROSITE" id="PS51462">
    <property type="entry name" value="NUDIX"/>
    <property type="match status" value="1"/>
</dbReference>
<dbReference type="EMBL" id="LDAU01000119">
    <property type="protein sequence ID" value="KRX04346.1"/>
    <property type="molecule type" value="Genomic_DNA"/>
</dbReference>
<comment type="caution">
    <text evidence="2">The sequence shown here is derived from an EMBL/GenBank/DDBJ whole genome shotgun (WGS) entry which is preliminary data.</text>
</comment>
<dbReference type="OrthoDB" id="510307at2759"/>
<keyword evidence="2" id="KW-0378">Hydrolase</keyword>
<dbReference type="InterPro" id="IPR000086">
    <property type="entry name" value="NUDIX_hydrolase_dom"/>
</dbReference>
<gene>
    <name evidence="2" type="ORF">PPERSA_03586</name>
</gene>
<proteinExistence type="predicted"/>